<proteinExistence type="predicted"/>
<evidence type="ECO:0000313" key="2">
    <source>
        <dbReference type="EMBL" id="VDM92464.1"/>
    </source>
</evidence>
<gene>
    <name evidence="2" type="ORF">NLS_LOCUS9799</name>
</gene>
<feature type="compositionally biased region" description="Basic and acidic residues" evidence="1">
    <location>
        <begin position="459"/>
        <end position="472"/>
    </location>
</feature>
<dbReference type="AlphaFoldDB" id="A0A3P7JNG4"/>
<keyword evidence="3" id="KW-1185">Reference proteome</keyword>
<reference evidence="2 3" key="1">
    <citation type="submission" date="2018-08" db="EMBL/GenBank/DDBJ databases">
        <authorList>
            <person name="Laetsch R D."/>
            <person name="Stevens L."/>
            <person name="Kumar S."/>
            <person name="Blaxter L. M."/>
        </authorList>
    </citation>
    <scope>NUCLEOTIDE SEQUENCE [LARGE SCALE GENOMIC DNA]</scope>
</reference>
<organism evidence="2 3">
    <name type="scientific">Litomosoides sigmodontis</name>
    <name type="common">Filarial nematode worm</name>
    <dbReference type="NCBI Taxonomy" id="42156"/>
    <lineage>
        <taxon>Eukaryota</taxon>
        <taxon>Metazoa</taxon>
        <taxon>Ecdysozoa</taxon>
        <taxon>Nematoda</taxon>
        <taxon>Chromadorea</taxon>
        <taxon>Rhabditida</taxon>
        <taxon>Spirurina</taxon>
        <taxon>Spiruromorpha</taxon>
        <taxon>Filarioidea</taxon>
        <taxon>Onchocercidae</taxon>
        <taxon>Litomosoides</taxon>
    </lineage>
</organism>
<feature type="region of interest" description="Disordered" evidence="1">
    <location>
        <begin position="458"/>
        <end position="485"/>
    </location>
</feature>
<evidence type="ECO:0000256" key="1">
    <source>
        <dbReference type="SAM" id="MobiDB-lite"/>
    </source>
</evidence>
<evidence type="ECO:0000313" key="3">
    <source>
        <dbReference type="Proteomes" id="UP000277928"/>
    </source>
</evidence>
<name>A0A3P7JNG4_LITSI</name>
<accession>A0A3P7JNG4</accession>
<dbReference type="STRING" id="42156.A0A3P7JNG4"/>
<dbReference type="OrthoDB" id="5871250at2759"/>
<dbReference type="EMBL" id="UYRX01001955">
    <property type="protein sequence ID" value="VDM92464.1"/>
    <property type="molecule type" value="Genomic_DNA"/>
</dbReference>
<dbReference type="OMA" id="CHDHMIT"/>
<sequence length="644" mass="72152">MNTIDNWSTPANNFKYEMDFESDDDLDQARSSPFTCCWSSPEFVADSEQRTPEELSASEEAYFVDGNARNGKSERDDLSGYDEPMRTSILDFDGQSSEQLNILANLNSQTNAKCPRAISENDSLCIYDASPSPIREDEKISFVDELPETEEAINKWTPEALINFAKEGFCKISKTENQHSLADDDVMQRSVNISKSLGSLNLWETEIGWITRVPSPVNAAGAMHQSISCHDHMITSFVDCAIQNHYNRCSSPGCRKYASKPKEAMKRGNDMNSGSDTSDDEWIRCADDMTLSDAHENNDEIYAQVILSPFPTSNDSDSDKLLITIDHQHSGNLHMDNGSKEIADGNKDKMMKCKSTKASSTALKTPIGDADVIRMRNGVVKRGDDKCLSYQERTQYSILLDALPRRPYSLNSLEQMSCDFDFFNAKRLANNTDSEQHHADSRDLSNFNLDKMCYPNTEGKSDVKYESGKSVENDDNVDDDDDDDDDGIFVEEILPVEGNKLPNFYEFTFGVKNSIGNNTTKLSPCVAAGEGLYSFADERCKTGDDSETADEPHSTVALWDNCCEYAQQINEIARIWFRKAPEPSNINGVITDQTAFAIYPKSGDRTKFTVEGVELDSWRFPVSSSFNSSQPSTNGFLRFKIDFE</sequence>
<feature type="compositionally biased region" description="Acidic residues" evidence="1">
    <location>
        <begin position="473"/>
        <end position="485"/>
    </location>
</feature>
<protein>
    <submittedName>
        <fullName evidence="2">Uncharacterized protein</fullName>
    </submittedName>
</protein>
<dbReference type="Proteomes" id="UP000277928">
    <property type="component" value="Unassembled WGS sequence"/>
</dbReference>